<sequence>MQSPSPAKPPADRSLSVVIPLYQEAENVAPLLERVHQGLAEYSHPWELILVDDGSRDQTPARLEQAVAHYGEHVRVIRLRRNFGQTAAMQAGFDAARGAFIATLDGDLQNDPAEIPRLLDELIDRDLDLLQGWRQRRQDALIIRKIPSRIANRLIGKVTGVRLHDYGCSLKVYRADVIKEVRLYGEMHRFIPVWVASVTSPARIGETVVSHQARQFGQSKYGISRTFRVLLDLLSAFFFLRFGARPGHFFGSIGLGFGALGSLLMAHLLVVKFVLGDDIGQRPLLFVAILLLVASVQLLTTGVLAEMLVRTFFASSRRTHYGILPDDSGTQPGWKLPR</sequence>
<dbReference type="GO" id="GO:0009103">
    <property type="term" value="P:lipopolysaccharide biosynthetic process"/>
    <property type="evidence" value="ECO:0007669"/>
    <property type="project" value="UniProtKB-KW"/>
</dbReference>
<dbReference type="PANTHER" id="PTHR48090">
    <property type="entry name" value="UNDECAPRENYL-PHOSPHATE 4-DEOXY-4-FORMAMIDO-L-ARABINOSE TRANSFERASE-RELATED"/>
    <property type="match status" value="1"/>
</dbReference>
<dbReference type="AlphaFoldDB" id="H8Z8A4"/>
<dbReference type="GO" id="GO:0005886">
    <property type="term" value="C:plasma membrane"/>
    <property type="evidence" value="ECO:0007669"/>
    <property type="project" value="TreeGrafter"/>
</dbReference>
<dbReference type="InterPro" id="IPR001173">
    <property type="entry name" value="Glyco_trans_2-like"/>
</dbReference>
<dbReference type="Pfam" id="PF00535">
    <property type="entry name" value="Glycos_transf_2"/>
    <property type="match status" value="1"/>
</dbReference>
<dbReference type="eggNOG" id="COG0463">
    <property type="taxonomic scope" value="Bacteria"/>
</dbReference>
<keyword evidence="4 8" id="KW-0812">Transmembrane</keyword>
<protein>
    <submittedName>
        <fullName evidence="10">Glycosyl transferase</fullName>
    </submittedName>
</protein>
<name>H8Z8A4_9GAMM</name>
<accession>H8Z8A4</accession>
<feature type="transmembrane region" description="Helical" evidence="8">
    <location>
        <begin position="249"/>
        <end position="271"/>
    </location>
</feature>
<evidence type="ECO:0000256" key="2">
    <source>
        <dbReference type="ARBA" id="ARBA00022676"/>
    </source>
</evidence>
<dbReference type="RefSeq" id="WP_009151456.1">
    <property type="nucleotide sequence ID" value="NZ_CP121471.1"/>
</dbReference>
<evidence type="ECO:0000256" key="1">
    <source>
        <dbReference type="ARBA" id="ARBA00022475"/>
    </source>
</evidence>
<evidence type="ECO:0000313" key="10">
    <source>
        <dbReference type="EMBL" id="EIC21053.1"/>
    </source>
</evidence>
<reference evidence="11" key="1">
    <citation type="submission" date="2011-06" db="EMBL/GenBank/DDBJ databases">
        <authorList>
            <consortium name="US DOE Joint Genome Institute (JGI-PGF)"/>
            <person name="Lucas S."/>
            <person name="Han J."/>
            <person name="Lapidus A."/>
            <person name="Cheng J.-F."/>
            <person name="Goodwin L."/>
            <person name="Pitluck S."/>
            <person name="Peters L."/>
            <person name="Land M.L."/>
            <person name="Hauser L."/>
            <person name="Vogl K."/>
            <person name="Liu Z."/>
            <person name="Overmann J."/>
            <person name="Frigaard N.-U."/>
            <person name="Bryant D.A."/>
            <person name="Woyke T.J."/>
        </authorList>
    </citation>
    <scope>NUCLEOTIDE SEQUENCE [LARGE SCALE GENOMIC DNA]</scope>
    <source>
        <strain evidence="11">970</strain>
    </source>
</reference>
<reference evidence="10 11" key="2">
    <citation type="submission" date="2011-11" db="EMBL/GenBank/DDBJ databases">
        <authorList>
            <consortium name="US DOE Joint Genome Institute"/>
            <person name="Lucas S."/>
            <person name="Han J."/>
            <person name="Lapidus A."/>
            <person name="Cheng J.-F."/>
            <person name="Goodwin L."/>
            <person name="Pitluck S."/>
            <person name="Peters L."/>
            <person name="Ovchinnikova G."/>
            <person name="Zhang X."/>
            <person name="Detter J.C."/>
            <person name="Han C."/>
            <person name="Tapia R."/>
            <person name="Land M."/>
            <person name="Hauser L."/>
            <person name="Kyrpides N."/>
            <person name="Ivanova N."/>
            <person name="Pagani I."/>
            <person name="Vogl K."/>
            <person name="Liu Z."/>
            <person name="Overmann J."/>
            <person name="Frigaard N.-U."/>
            <person name="Bryant D."/>
            <person name="Woyke T."/>
        </authorList>
    </citation>
    <scope>NUCLEOTIDE SEQUENCE [LARGE SCALE GENOMIC DNA]</scope>
    <source>
        <strain evidence="10 11">970</strain>
    </source>
</reference>
<keyword evidence="11" id="KW-1185">Reference proteome</keyword>
<evidence type="ECO:0000259" key="9">
    <source>
        <dbReference type="Pfam" id="PF00535"/>
    </source>
</evidence>
<keyword evidence="6 8" id="KW-1133">Transmembrane helix</keyword>
<gene>
    <name evidence="10" type="ORF">Thi970DRAFT_04737</name>
</gene>
<keyword evidence="3 10" id="KW-0808">Transferase</keyword>
<dbReference type="OrthoDB" id="9811884at2"/>
<feature type="domain" description="Glycosyltransferase 2-like" evidence="9">
    <location>
        <begin position="16"/>
        <end position="181"/>
    </location>
</feature>
<dbReference type="InterPro" id="IPR050256">
    <property type="entry name" value="Glycosyltransferase_2"/>
</dbReference>
<dbReference type="Proteomes" id="UP000002964">
    <property type="component" value="Unassembled WGS sequence"/>
</dbReference>
<dbReference type="EMBL" id="JH603170">
    <property type="protein sequence ID" value="EIC21053.1"/>
    <property type="molecule type" value="Genomic_DNA"/>
</dbReference>
<keyword evidence="2" id="KW-0328">Glycosyltransferase</keyword>
<feature type="transmembrane region" description="Helical" evidence="8">
    <location>
        <begin position="283"/>
        <end position="305"/>
    </location>
</feature>
<dbReference type="CDD" id="cd04187">
    <property type="entry name" value="DPM1_like_bac"/>
    <property type="match status" value="1"/>
</dbReference>
<evidence type="ECO:0000256" key="8">
    <source>
        <dbReference type="SAM" id="Phobius"/>
    </source>
</evidence>
<dbReference type="STRING" id="631362.Thi970DRAFT_04737"/>
<dbReference type="PANTHER" id="PTHR48090:SF3">
    <property type="entry name" value="UNDECAPRENYL-PHOSPHATE 4-DEOXY-4-FORMAMIDO-L-ARABINOSE TRANSFERASE"/>
    <property type="match status" value="1"/>
</dbReference>
<evidence type="ECO:0000313" key="11">
    <source>
        <dbReference type="Proteomes" id="UP000002964"/>
    </source>
</evidence>
<dbReference type="HOGENOM" id="CLU_033536_0_0_6"/>
<evidence type="ECO:0000256" key="5">
    <source>
        <dbReference type="ARBA" id="ARBA00022985"/>
    </source>
</evidence>
<dbReference type="SUPFAM" id="SSF53448">
    <property type="entry name" value="Nucleotide-diphospho-sugar transferases"/>
    <property type="match status" value="1"/>
</dbReference>
<keyword evidence="7 8" id="KW-0472">Membrane</keyword>
<evidence type="ECO:0000256" key="4">
    <source>
        <dbReference type="ARBA" id="ARBA00022692"/>
    </source>
</evidence>
<organism evidence="10 11">
    <name type="scientific">Thiorhodovibrio frisius</name>
    <dbReference type="NCBI Taxonomy" id="631362"/>
    <lineage>
        <taxon>Bacteria</taxon>
        <taxon>Pseudomonadati</taxon>
        <taxon>Pseudomonadota</taxon>
        <taxon>Gammaproteobacteria</taxon>
        <taxon>Chromatiales</taxon>
        <taxon>Chromatiaceae</taxon>
        <taxon>Thiorhodovibrio</taxon>
    </lineage>
</organism>
<dbReference type="GO" id="GO:0016757">
    <property type="term" value="F:glycosyltransferase activity"/>
    <property type="evidence" value="ECO:0007669"/>
    <property type="project" value="UniProtKB-KW"/>
</dbReference>
<dbReference type="Gene3D" id="3.90.550.10">
    <property type="entry name" value="Spore Coat Polysaccharide Biosynthesis Protein SpsA, Chain A"/>
    <property type="match status" value="1"/>
</dbReference>
<dbReference type="InterPro" id="IPR029044">
    <property type="entry name" value="Nucleotide-diphossugar_trans"/>
</dbReference>
<keyword evidence="5" id="KW-0448">Lipopolysaccharide biosynthesis</keyword>
<keyword evidence="1" id="KW-1003">Cell membrane</keyword>
<evidence type="ECO:0000256" key="7">
    <source>
        <dbReference type="ARBA" id="ARBA00023136"/>
    </source>
</evidence>
<evidence type="ECO:0000256" key="3">
    <source>
        <dbReference type="ARBA" id="ARBA00022679"/>
    </source>
</evidence>
<proteinExistence type="predicted"/>
<evidence type="ECO:0000256" key="6">
    <source>
        <dbReference type="ARBA" id="ARBA00022989"/>
    </source>
</evidence>